<sequence length="469" mass="53394">MDSLANDPFYMACRPLGSGAFGDHPFQFSPFQPANLGPQYVDEELKREPAIVESIQHLLELDLDLNKIFKLRQTKYLNALHLLTDADEGDICAAFRLLNFGNSQLLPQNMSTRLSQQSYAYPPSRVPSLISDRSSRRLSANLGVPMHDSSRPGFGYVNEMSPMPSQLSSPDDMFRASIGCIQHTSTDYLATREEELQFCATDPHFAERVAPCMQRQSDTQIAAPPAAQAGFEMPLSTSVVDELLLPSGGERQFWHDTLIRPSFITEHEPTTNRIRIRKFKCPCPEDGCTKDFLSPKELAKHLTANHDRNSTFSCKHCDYPQTHRPSTWKRHHSTRHSKCEGNGECLEETRIRERKHWACGLCVNLEKDVGEFATHYKRHFEHGNVQKRDINVSTIIRSLLTQDATRDKWNALNVDTKHPDGTFRLSWDAQKVTEIREALEYETFRDSTFVGTGVVDRLLQEVLARATYH</sequence>
<protein>
    <recommendedName>
        <fullName evidence="1">C2H2-type domain-containing protein</fullName>
    </recommendedName>
</protein>
<dbReference type="RefSeq" id="XP_016621776.1">
    <property type="nucleotide sequence ID" value="XM_016761438.1"/>
</dbReference>
<name>A0A0D2G939_CLAB1</name>
<dbReference type="OrthoDB" id="4130898at2759"/>
<dbReference type="Proteomes" id="UP000053789">
    <property type="component" value="Unassembled WGS sequence"/>
</dbReference>
<organism evidence="2 3">
    <name type="scientific">Cladophialophora bantiana (strain ATCC 10958 / CBS 173.52 / CDC B-1940 / NIH 8579)</name>
    <name type="common">Xylohypha bantiana</name>
    <dbReference type="NCBI Taxonomy" id="1442370"/>
    <lineage>
        <taxon>Eukaryota</taxon>
        <taxon>Fungi</taxon>
        <taxon>Dikarya</taxon>
        <taxon>Ascomycota</taxon>
        <taxon>Pezizomycotina</taxon>
        <taxon>Eurotiomycetes</taxon>
        <taxon>Chaetothyriomycetidae</taxon>
        <taxon>Chaetothyriales</taxon>
        <taxon>Herpotrichiellaceae</taxon>
        <taxon>Cladophialophora</taxon>
    </lineage>
</organism>
<evidence type="ECO:0000313" key="2">
    <source>
        <dbReference type="EMBL" id="KIW95107.1"/>
    </source>
</evidence>
<dbReference type="SMART" id="SM00355">
    <property type="entry name" value="ZnF_C2H2"/>
    <property type="match status" value="3"/>
</dbReference>
<feature type="domain" description="C2H2-type" evidence="1">
    <location>
        <begin position="283"/>
        <end position="306"/>
    </location>
</feature>
<dbReference type="PROSITE" id="PS00028">
    <property type="entry name" value="ZINC_FINGER_C2H2_1"/>
    <property type="match status" value="1"/>
</dbReference>
<keyword evidence="3" id="KW-1185">Reference proteome</keyword>
<dbReference type="InterPro" id="IPR013087">
    <property type="entry name" value="Znf_C2H2_type"/>
</dbReference>
<dbReference type="GeneID" id="27696619"/>
<dbReference type="EMBL" id="KN846984">
    <property type="protein sequence ID" value="KIW95107.1"/>
    <property type="molecule type" value="Genomic_DNA"/>
</dbReference>
<dbReference type="AlphaFoldDB" id="A0A0D2G939"/>
<accession>A0A0D2G939</accession>
<evidence type="ECO:0000313" key="3">
    <source>
        <dbReference type="Proteomes" id="UP000053789"/>
    </source>
</evidence>
<gene>
    <name evidence="2" type="ORF">Z519_03691</name>
</gene>
<proteinExistence type="predicted"/>
<evidence type="ECO:0000259" key="1">
    <source>
        <dbReference type="PROSITE" id="PS00028"/>
    </source>
</evidence>
<dbReference type="HOGENOM" id="CLU_582659_0_0_1"/>
<reference evidence="2" key="1">
    <citation type="submission" date="2015-01" db="EMBL/GenBank/DDBJ databases">
        <title>The Genome Sequence of Cladophialophora bantiana CBS 173.52.</title>
        <authorList>
            <consortium name="The Broad Institute Genomics Platform"/>
            <person name="Cuomo C."/>
            <person name="de Hoog S."/>
            <person name="Gorbushina A."/>
            <person name="Stielow B."/>
            <person name="Teixiera M."/>
            <person name="Abouelleil A."/>
            <person name="Chapman S.B."/>
            <person name="Priest M."/>
            <person name="Young S.K."/>
            <person name="Wortman J."/>
            <person name="Nusbaum C."/>
            <person name="Birren B."/>
        </authorList>
    </citation>
    <scope>NUCLEOTIDE SEQUENCE [LARGE SCALE GENOMIC DNA]</scope>
    <source>
        <strain evidence="2">CBS 173.52</strain>
    </source>
</reference>